<dbReference type="SUPFAM" id="SSF47473">
    <property type="entry name" value="EF-hand"/>
    <property type="match status" value="1"/>
</dbReference>
<dbReference type="PANTHER" id="PTHR31503:SF98">
    <property type="entry name" value="SODIUM_CALCIUM EXCHANGER MEMBRANE REGION, CALCIUM BINDING PROTEIN 2-RELATED"/>
    <property type="match status" value="1"/>
</dbReference>
<feature type="domain" description="EF-hand" evidence="11">
    <location>
        <begin position="359"/>
        <end position="394"/>
    </location>
</feature>
<dbReference type="GO" id="GO:0005509">
    <property type="term" value="F:calcium ion binding"/>
    <property type="evidence" value="ECO:0007669"/>
    <property type="project" value="InterPro"/>
</dbReference>
<keyword evidence="5" id="KW-0106">Calcium</keyword>
<organism evidence="12 13">
    <name type="scientific">Heracleum sosnowskyi</name>
    <dbReference type="NCBI Taxonomy" id="360622"/>
    <lineage>
        <taxon>Eukaryota</taxon>
        <taxon>Viridiplantae</taxon>
        <taxon>Streptophyta</taxon>
        <taxon>Embryophyta</taxon>
        <taxon>Tracheophyta</taxon>
        <taxon>Spermatophyta</taxon>
        <taxon>Magnoliopsida</taxon>
        <taxon>eudicotyledons</taxon>
        <taxon>Gunneridae</taxon>
        <taxon>Pentapetalae</taxon>
        <taxon>asterids</taxon>
        <taxon>campanulids</taxon>
        <taxon>Apiales</taxon>
        <taxon>Apiaceae</taxon>
        <taxon>Apioideae</taxon>
        <taxon>apioid superclade</taxon>
        <taxon>Tordylieae</taxon>
        <taxon>Tordyliinae</taxon>
        <taxon>Heracleum</taxon>
    </lineage>
</organism>
<protein>
    <submittedName>
        <fullName evidence="12">Sodium/calcium exchanger membrane region, EF-hand domain pair</fullName>
    </submittedName>
</protein>
<dbReference type="PANTHER" id="PTHR31503">
    <property type="entry name" value="VACUOLAR CALCIUM ION TRANSPORTER"/>
    <property type="match status" value="1"/>
</dbReference>
<dbReference type="SMART" id="SM00054">
    <property type="entry name" value="EFh"/>
    <property type="match status" value="4"/>
</dbReference>
<feature type="domain" description="EF-hand" evidence="11">
    <location>
        <begin position="447"/>
        <end position="482"/>
    </location>
</feature>
<dbReference type="Gene3D" id="1.10.238.10">
    <property type="entry name" value="EF-hand"/>
    <property type="match status" value="2"/>
</dbReference>
<feature type="signal peptide" evidence="10">
    <location>
        <begin position="1"/>
        <end position="25"/>
    </location>
</feature>
<keyword evidence="3" id="KW-0050">Antiport</keyword>
<evidence type="ECO:0000256" key="1">
    <source>
        <dbReference type="ARBA" id="ARBA00004127"/>
    </source>
</evidence>
<feature type="transmembrane region" description="Helical" evidence="9">
    <location>
        <begin position="640"/>
        <end position="660"/>
    </location>
</feature>
<keyword evidence="6 9" id="KW-1133">Transmembrane helix</keyword>
<reference evidence="12" key="2">
    <citation type="submission" date="2023-05" db="EMBL/GenBank/DDBJ databases">
        <authorList>
            <person name="Schelkunov M.I."/>
        </authorList>
    </citation>
    <scope>NUCLEOTIDE SEQUENCE</scope>
    <source>
        <strain evidence="12">Hsosn_3</strain>
        <tissue evidence="12">Leaf</tissue>
    </source>
</reference>
<proteinExistence type="predicted"/>
<evidence type="ECO:0000313" key="12">
    <source>
        <dbReference type="EMBL" id="KAK1371880.1"/>
    </source>
</evidence>
<dbReference type="InterPro" id="IPR018247">
    <property type="entry name" value="EF_Hand_1_Ca_BS"/>
</dbReference>
<feature type="domain" description="EF-hand" evidence="11">
    <location>
        <begin position="488"/>
        <end position="523"/>
    </location>
</feature>
<dbReference type="CDD" id="cd00051">
    <property type="entry name" value="EFh"/>
    <property type="match status" value="2"/>
</dbReference>
<evidence type="ECO:0000256" key="10">
    <source>
        <dbReference type="SAM" id="SignalP"/>
    </source>
</evidence>
<dbReference type="EMBL" id="JAUIZM010000008">
    <property type="protein sequence ID" value="KAK1371880.1"/>
    <property type="molecule type" value="Genomic_DNA"/>
</dbReference>
<dbReference type="GO" id="GO:0012505">
    <property type="term" value="C:endomembrane system"/>
    <property type="evidence" value="ECO:0007669"/>
    <property type="project" value="UniProtKB-SubCell"/>
</dbReference>
<keyword evidence="13" id="KW-1185">Reference proteome</keyword>
<dbReference type="InterPro" id="IPR002048">
    <property type="entry name" value="EF_hand_dom"/>
</dbReference>
<dbReference type="AlphaFoldDB" id="A0AAD8MDR8"/>
<dbReference type="PROSITE" id="PS50222">
    <property type="entry name" value="EF_HAND_2"/>
    <property type="match status" value="4"/>
</dbReference>
<evidence type="ECO:0000256" key="9">
    <source>
        <dbReference type="SAM" id="Phobius"/>
    </source>
</evidence>
<keyword evidence="4 9" id="KW-0812">Transmembrane</keyword>
<feature type="transmembrane region" description="Helical" evidence="9">
    <location>
        <begin position="539"/>
        <end position="557"/>
    </location>
</feature>
<evidence type="ECO:0000256" key="7">
    <source>
        <dbReference type="ARBA" id="ARBA00023065"/>
    </source>
</evidence>
<keyword evidence="8 9" id="KW-0472">Membrane</keyword>
<dbReference type="GO" id="GO:0015369">
    <property type="term" value="F:calcium:proton antiporter activity"/>
    <property type="evidence" value="ECO:0007669"/>
    <property type="project" value="TreeGrafter"/>
</dbReference>
<feature type="transmembrane region" description="Helical" evidence="9">
    <location>
        <begin position="577"/>
        <end position="594"/>
    </location>
</feature>
<comment type="subcellular location">
    <subcellularLocation>
        <location evidence="1">Endomembrane system</location>
        <topology evidence="1">Multi-pass membrane protein</topology>
    </subcellularLocation>
</comment>
<dbReference type="GO" id="GO:0016020">
    <property type="term" value="C:membrane"/>
    <property type="evidence" value="ECO:0007669"/>
    <property type="project" value="InterPro"/>
</dbReference>
<evidence type="ECO:0000256" key="8">
    <source>
        <dbReference type="ARBA" id="ARBA00023136"/>
    </source>
</evidence>
<feature type="domain" description="EF-hand" evidence="11">
    <location>
        <begin position="317"/>
        <end position="352"/>
    </location>
</feature>
<evidence type="ECO:0000313" key="13">
    <source>
        <dbReference type="Proteomes" id="UP001237642"/>
    </source>
</evidence>
<dbReference type="PROSITE" id="PS00018">
    <property type="entry name" value="EF_HAND_1"/>
    <property type="match status" value="4"/>
</dbReference>
<evidence type="ECO:0000256" key="3">
    <source>
        <dbReference type="ARBA" id="ARBA00022449"/>
    </source>
</evidence>
<keyword evidence="2" id="KW-0813">Transport</keyword>
<dbReference type="InterPro" id="IPR004837">
    <property type="entry name" value="NaCa_Exmemb"/>
</dbReference>
<evidence type="ECO:0000256" key="4">
    <source>
        <dbReference type="ARBA" id="ARBA00022692"/>
    </source>
</evidence>
<evidence type="ECO:0000259" key="11">
    <source>
        <dbReference type="PROSITE" id="PS50222"/>
    </source>
</evidence>
<dbReference type="Pfam" id="PF01699">
    <property type="entry name" value="Na_Ca_ex"/>
    <property type="match status" value="1"/>
</dbReference>
<feature type="transmembrane region" description="Helical" evidence="9">
    <location>
        <begin position="615"/>
        <end position="634"/>
    </location>
</feature>
<gene>
    <name evidence="12" type="ORF">POM88_037972</name>
</gene>
<feature type="transmembrane region" description="Helical" evidence="9">
    <location>
        <begin position="667"/>
        <end position="689"/>
    </location>
</feature>
<dbReference type="InterPro" id="IPR004713">
    <property type="entry name" value="CaH_exchang"/>
</dbReference>
<evidence type="ECO:0000256" key="5">
    <source>
        <dbReference type="ARBA" id="ARBA00022837"/>
    </source>
</evidence>
<evidence type="ECO:0000256" key="6">
    <source>
        <dbReference type="ARBA" id="ARBA00022989"/>
    </source>
</evidence>
<sequence>MAKILARTLFSTALLVFFLNAEVNARDLHFKSRNQLVSDGLVTNNAAQEKVIESSVLHLKGTDHSSEAQCEHMYGFLPCSETLLGHLFLIVVYEYLLFHGETYLLSGGGRIFEILGTGFFGASGFPIIAQLPESLILLVTGLFSTDEGAQENVLTGVGMVAGSTIFNLTLLWGTCLFLGRQVFVQKANTSPPVDNSSVKTEQRQSPTLWTGYGVGSDGETSFTAKVMLASLIPLIILVLPKIFDVPYDSRKYNIDILVTLLALVVTLVAYFIYQFSHSSIQDRRLDYLKVVHQTHVLAVIQHVRECVPELVDEHGVPDEAAILRLFNKLDKDGDKQLSSSELIELFNKIRLISKSSVLNRERIIEHFMKELDHDGNQQISIHEFVNTIKQWIHTVCAVDEPTRLSLVPGQPIKHLYEAVNLVLEHEKLKNMRTKLLEKVQHIKTGESEESAIVDLFEELDVDKNKCLTLPELKALLADPNVDKTKMAAEHEAIENIFKELDTDKNGEISLQEFIKGLKNWIKSLGATTNQYKVDSSAGAWLKALFLLVVGIAMLAVLAEPLIHSVQKFSSSANIPSFYVAFVLVPLATSARTAISAIRAVREKIPKSTLLTFSEIYDAVFMNNVLGFSVLLSVVYFRGLIWHFSAEVMIVVIVCSIMGLIASFKSRLPVWIMFIAYSLYPLSLILVYFIDDYFWSP</sequence>
<feature type="transmembrane region" description="Helical" evidence="9">
    <location>
        <begin position="252"/>
        <end position="273"/>
    </location>
</feature>
<evidence type="ECO:0000256" key="2">
    <source>
        <dbReference type="ARBA" id="ARBA00022448"/>
    </source>
</evidence>
<dbReference type="Pfam" id="PF13499">
    <property type="entry name" value="EF-hand_7"/>
    <property type="match status" value="2"/>
</dbReference>
<feature type="transmembrane region" description="Helical" evidence="9">
    <location>
        <begin position="222"/>
        <end position="240"/>
    </location>
</feature>
<keyword evidence="10" id="KW-0732">Signal</keyword>
<dbReference type="GO" id="GO:0006874">
    <property type="term" value="P:intracellular calcium ion homeostasis"/>
    <property type="evidence" value="ECO:0007669"/>
    <property type="project" value="TreeGrafter"/>
</dbReference>
<comment type="caution">
    <text evidence="12">The sequence shown here is derived from an EMBL/GenBank/DDBJ whole genome shotgun (WGS) entry which is preliminary data.</text>
</comment>
<feature type="transmembrane region" description="Helical" evidence="9">
    <location>
        <begin position="111"/>
        <end position="132"/>
    </location>
</feature>
<feature type="transmembrane region" description="Helical" evidence="9">
    <location>
        <begin position="152"/>
        <end position="178"/>
    </location>
</feature>
<dbReference type="Proteomes" id="UP001237642">
    <property type="component" value="Unassembled WGS sequence"/>
</dbReference>
<reference evidence="12" key="1">
    <citation type="submission" date="2023-02" db="EMBL/GenBank/DDBJ databases">
        <title>Genome of toxic invasive species Heracleum sosnowskyi carries increased number of genes despite the absence of recent whole-genome duplications.</title>
        <authorList>
            <person name="Schelkunov M."/>
            <person name="Shtratnikova V."/>
            <person name="Makarenko M."/>
            <person name="Klepikova A."/>
            <person name="Omelchenko D."/>
            <person name="Novikova G."/>
            <person name="Obukhova E."/>
            <person name="Bogdanov V."/>
            <person name="Penin A."/>
            <person name="Logacheva M."/>
        </authorList>
    </citation>
    <scope>NUCLEOTIDE SEQUENCE</scope>
    <source>
        <strain evidence="12">Hsosn_3</strain>
        <tissue evidence="12">Leaf</tissue>
    </source>
</reference>
<feature type="chain" id="PRO_5042116958" evidence="10">
    <location>
        <begin position="26"/>
        <end position="696"/>
    </location>
</feature>
<accession>A0AAD8MDR8</accession>
<keyword evidence="7" id="KW-0406">Ion transport</keyword>
<dbReference type="InterPro" id="IPR011992">
    <property type="entry name" value="EF-hand-dom_pair"/>
</dbReference>
<name>A0AAD8MDR8_9APIA</name>